<name>A0A2T3HKP0_9SPHI</name>
<evidence type="ECO:0000256" key="5">
    <source>
        <dbReference type="SAM" id="SignalP"/>
    </source>
</evidence>
<comment type="subcellular location">
    <subcellularLocation>
        <location evidence="1">Cell membrane</location>
    </subcellularLocation>
</comment>
<dbReference type="GO" id="GO:0005886">
    <property type="term" value="C:plasma membrane"/>
    <property type="evidence" value="ECO:0007669"/>
    <property type="project" value="UniProtKB-SubCell"/>
</dbReference>
<dbReference type="InterPro" id="IPR009722">
    <property type="entry name" value="YjiK/CarP"/>
</dbReference>
<proteinExistence type="inferred from homology"/>
<comment type="similarity">
    <text evidence="2">Belongs to the YjiK family.</text>
</comment>
<keyword evidence="5" id="KW-0732">Signal</keyword>
<dbReference type="PROSITE" id="PS51257">
    <property type="entry name" value="PROKAR_LIPOPROTEIN"/>
    <property type="match status" value="1"/>
</dbReference>
<protein>
    <submittedName>
        <fullName evidence="6">SdiA-regulated family protein</fullName>
    </submittedName>
</protein>
<evidence type="ECO:0000313" key="6">
    <source>
        <dbReference type="EMBL" id="PST83012.1"/>
    </source>
</evidence>
<dbReference type="Proteomes" id="UP000240912">
    <property type="component" value="Unassembled WGS sequence"/>
</dbReference>
<comment type="caution">
    <text evidence="6">The sequence shown here is derived from an EMBL/GenBank/DDBJ whole genome shotgun (WGS) entry which is preliminary data.</text>
</comment>
<evidence type="ECO:0000256" key="3">
    <source>
        <dbReference type="ARBA" id="ARBA00022475"/>
    </source>
</evidence>
<feature type="signal peptide" evidence="5">
    <location>
        <begin position="1"/>
        <end position="24"/>
    </location>
</feature>
<dbReference type="Gene3D" id="2.120.10.30">
    <property type="entry name" value="TolB, C-terminal domain"/>
    <property type="match status" value="1"/>
</dbReference>
<feature type="chain" id="PRO_5015538396" evidence="5">
    <location>
        <begin position="25"/>
        <end position="285"/>
    </location>
</feature>
<keyword evidence="4" id="KW-0472">Membrane</keyword>
<accession>A0A2T3HKP0</accession>
<organism evidence="6 7">
    <name type="scientific">Pedobacter yulinensis</name>
    <dbReference type="NCBI Taxonomy" id="2126353"/>
    <lineage>
        <taxon>Bacteria</taxon>
        <taxon>Pseudomonadati</taxon>
        <taxon>Bacteroidota</taxon>
        <taxon>Sphingobacteriia</taxon>
        <taxon>Sphingobacteriales</taxon>
        <taxon>Sphingobacteriaceae</taxon>
        <taxon>Pedobacter</taxon>
    </lineage>
</organism>
<evidence type="ECO:0000256" key="2">
    <source>
        <dbReference type="ARBA" id="ARBA00009852"/>
    </source>
</evidence>
<dbReference type="AlphaFoldDB" id="A0A2T3HKP0"/>
<dbReference type="InterPro" id="IPR011042">
    <property type="entry name" value="6-blade_b-propeller_TolB-like"/>
</dbReference>
<dbReference type="OrthoDB" id="5292493at2"/>
<dbReference type="RefSeq" id="WP_107215272.1">
    <property type="nucleotide sequence ID" value="NZ_KZ686269.1"/>
</dbReference>
<evidence type="ECO:0000313" key="7">
    <source>
        <dbReference type="Proteomes" id="UP000240912"/>
    </source>
</evidence>
<reference evidence="6 7" key="1">
    <citation type="submission" date="2018-03" db="EMBL/GenBank/DDBJ databases">
        <authorList>
            <person name="Keele B.F."/>
        </authorList>
    </citation>
    <scope>NUCLEOTIDE SEQUENCE [LARGE SCALE GENOMIC DNA]</scope>
    <source>
        <strain evidence="6 7">YL28-9</strain>
    </source>
</reference>
<keyword evidence="3" id="KW-1003">Cell membrane</keyword>
<evidence type="ECO:0000256" key="1">
    <source>
        <dbReference type="ARBA" id="ARBA00004236"/>
    </source>
</evidence>
<evidence type="ECO:0000256" key="4">
    <source>
        <dbReference type="ARBA" id="ARBA00023136"/>
    </source>
</evidence>
<keyword evidence="7" id="KW-1185">Reference proteome</keyword>
<dbReference type="Pfam" id="PF06977">
    <property type="entry name" value="SdiA-regulated"/>
    <property type="match status" value="1"/>
</dbReference>
<sequence>MKNRYIIPAVLFYLAFLLACKQKAAFSSPAGYDFGNPEKFVMPESLLEISGICFKPTTSDTIYAVQDEEGKLFRQRWGVKAQQNMHFAAGGDYEDVTYLKGWFYVLKSNGHMYGFKEEPFDKNGANDTRVFKQLVPKGEYEGLFADQSSGLLYVLCKNCKTGERGSAPGYVLGSDSAGAALKLVSQFSVTAGVSLAKKKKKKQAAFRPSALARHPKTGEWFVLSSFNKLLLIVDENWKVQSRHELDGGVFNQPEGMAFDPEGNLYISNEGGELDAGNVLKFTYRR</sequence>
<gene>
    <name evidence="6" type="ORF">C7T94_10320</name>
</gene>
<dbReference type="SUPFAM" id="SSF50956">
    <property type="entry name" value="Thermostable phytase (3-phytase)"/>
    <property type="match status" value="1"/>
</dbReference>
<dbReference type="EMBL" id="PYLS01000005">
    <property type="protein sequence ID" value="PST83012.1"/>
    <property type="molecule type" value="Genomic_DNA"/>
</dbReference>